<evidence type="ECO:0000313" key="5">
    <source>
        <dbReference type="EMBL" id="KDB54343.1"/>
    </source>
</evidence>
<dbReference type="AlphaFoldDB" id="A0A059KT93"/>
<keyword evidence="6" id="KW-1185">Reference proteome</keyword>
<dbReference type="Pfam" id="PF13407">
    <property type="entry name" value="Peripla_BP_4"/>
    <property type="match status" value="1"/>
</dbReference>
<dbReference type="CDD" id="cd06307">
    <property type="entry name" value="PBP1_sugar_binding"/>
    <property type="match status" value="1"/>
</dbReference>
<evidence type="ECO:0000259" key="4">
    <source>
        <dbReference type="PROSITE" id="PS50932"/>
    </source>
</evidence>
<gene>
    <name evidence="5" type="ORF">X805_00730</name>
</gene>
<dbReference type="PATRIC" id="fig|1286631.3.peg.73"/>
<name>A0A059KT93_9BURK</name>
<dbReference type="GO" id="GO:0000976">
    <property type="term" value="F:transcription cis-regulatory region binding"/>
    <property type="evidence" value="ECO:0007669"/>
    <property type="project" value="TreeGrafter"/>
</dbReference>
<dbReference type="InterPro" id="IPR025997">
    <property type="entry name" value="SBP_2_dom"/>
</dbReference>
<dbReference type="InterPro" id="IPR010982">
    <property type="entry name" value="Lambda_DNA-bd_dom_sf"/>
</dbReference>
<protein>
    <recommendedName>
        <fullName evidence="4">HTH lacI-type domain-containing protein</fullName>
    </recommendedName>
</protein>
<dbReference type="SMART" id="SM00354">
    <property type="entry name" value="HTH_LACI"/>
    <property type="match status" value="1"/>
</dbReference>
<dbReference type="EMBL" id="AZRA01000002">
    <property type="protein sequence ID" value="KDB54343.1"/>
    <property type="molecule type" value="Genomic_DNA"/>
</dbReference>
<evidence type="ECO:0000313" key="6">
    <source>
        <dbReference type="Proteomes" id="UP000026714"/>
    </source>
</evidence>
<sequence>MSGFTPGRRATIADVARESGLSLSTVDRVLNARAPVRSDTAERVRQAAEALGFRASGVIGERVRSAVPRRTLGFLLQHSEPQLYRSLARCLTEAVDGAPGIKGQALVDYMDDISPDVVSARMEAMAERADAIAVVAADHPQVSATIERLRTRGVPVFSLLHDISAPARSGYACMDWRRVGRTTAWFMTRLTRRPGKLALFVGSHRFQGQELAEMSFRSYVREHGPRFEVLEALVTLENERMAGECLRDLLQREPDLVGFYVIGGGVEGVLQSLREERARTREWDEVIGACHELTAVSRQGLQEGHLHVVLSHPRPLLAQRLVERMLAVLAQPELGLQQVVIPIETWTPESV</sequence>
<feature type="domain" description="HTH lacI-type" evidence="4">
    <location>
        <begin position="10"/>
        <end position="64"/>
    </location>
</feature>
<evidence type="ECO:0000256" key="2">
    <source>
        <dbReference type="ARBA" id="ARBA00023125"/>
    </source>
</evidence>
<reference evidence="5 6" key="1">
    <citation type="journal article" date="2014" name="FEMS Microbiol. Ecol.">
        <title>Sphaerotilus natans encrusted with nanoball-shaped Fe(III) oxide minerals formed by nitrate-reducing mixotrophic Fe(II) oxidation.</title>
        <authorList>
            <person name="Park S."/>
            <person name="Kim D.H."/>
            <person name="Lee J.H."/>
            <person name="Hur H.G."/>
        </authorList>
    </citation>
    <scope>NUCLEOTIDE SEQUENCE [LARGE SCALE GENOMIC DNA]</scope>
    <source>
        <strain evidence="5 6">DSM 6575</strain>
    </source>
</reference>
<dbReference type="InterPro" id="IPR028082">
    <property type="entry name" value="Peripla_BP_I"/>
</dbReference>
<dbReference type="SUPFAM" id="SSF53822">
    <property type="entry name" value="Periplasmic binding protein-like I"/>
    <property type="match status" value="1"/>
</dbReference>
<dbReference type="PROSITE" id="PS50932">
    <property type="entry name" value="HTH_LACI_2"/>
    <property type="match status" value="1"/>
</dbReference>
<evidence type="ECO:0000256" key="3">
    <source>
        <dbReference type="ARBA" id="ARBA00023163"/>
    </source>
</evidence>
<proteinExistence type="predicted"/>
<comment type="caution">
    <text evidence="5">The sequence shown here is derived from an EMBL/GenBank/DDBJ whole genome shotgun (WGS) entry which is preliminary data.</text>
</comment>
<dbReference type="PANTHER" id="PTHR30146">
    <property type="entry name" value="LACI-RELATED TRANSCRIPTIONAL REPRESSOR"/>
    <property type="match status" value="1"/>
</dbReference>
<dbReference type="Pfam" id="PF00356">
    <property type="entry name" value="LacI"/>
    <property type="match status" value="1"/>
</dbReference>
<dbReference type="Proteomes" id="UP000026714">
    <property type="component" value="Unassembled WGS sequence"/>
</dbReference>
<dbReference type="eggNOG" id="COG1879">
    <property type="taxonomic scope" value="Bacteria"/>
</dbReference>
<organism evidence="5 6">
    <name type="scientific">Sphaerotilus natans subsp. natans DSM 6575</name>
    <dbReference type="NCBI Taxonomy" id="1286631"/>
    <lineage>
        <taxon>Bacteria</taxon>
        <taxon>Pseudomonadati</taxon>
        <taxon>Pseudomonadota</taxon>
        <taxon>Betaproteobacteria</taxon>
        <taxon>Burkholderiales</taxon>
        <taxon>Sphaerotilaceae</taxon>
        <taxon>Sphaerotilus</taxon>
    </lineage>
</organism>
<dbReference type="Gene3D" id="1.10.260.40">
    <property type="entry name" value="lambda repressor-like DNA-binding domains"/>
    <property type="match status" value="1"/>
</dbReference>
<dbReference type="RefSeq" id="WP_037476988.1">
    <property type="nucleotide sequence ID" value="NZ_AZRA01000002.1"/>
</dbReference>
<dbReference type="CDD" id="cd01392">
    <property type="entry name" value="HTH_LacI"/>
    <property type="match status" value="1"/>
</dbReference>
<keyword evidence="3" id="KW-0804">Transcription</keyword>
<keyword evidence="2" id="KW-0238">DNA-binding</keyword>
<dbReference type="PANTHER" id="PTHR30146:SF152">
    <property type="entry name" value="TRANSCRIPTIONAL REGULATORY PROTEIN"/>
    <property type="match status" value="1"/>
</dbReference>
<dbReference type="GO" id="GO:0003700">
    <property type="term" value="F:DNA-binding transcription factor activity"/>
    <property type="evidence" value="ECO:0007669"/>
    <property type="project" value="TreeGrafter"/>
</dbReference>
<evidence type="ECO:0000256" key="1">
    <source>
        <dbReference type="ARBA" id="ARBA00023015"/>
    </source>
</evidence>
<dbReference type="STRING" id="34103.SAMN05421778_106193"/>
<dbReference type="Gene3D" id="3.40.50.2300">
    <property type="match status" value="1"/>
</dbReference>
<accession>A0A059KT93</accession>
<dbReference type="SUPFAM" id="SSF47413">
    <property type="entry name" value="lambda repressor-like DNA-binding domains"/>
    <property type="match status" value="1"/>
</dbReference>
<dbReference type="InterPro" id="IPR000843">
    <property type="entry name" value="HTH_LacI"/>
</dbReference>
<keyword evidence="1" id="KW-0805">Transcription regulation</keyword>